<accession>A2DPZ1</accession>
<reference evidence="2" key="2">
    <citation type="journal article" date="2007" name="Science">
        <title>Draft genome sequence of the sexually transmitted pathogen Trichomonas vaginalis.</title>
        <authorList>
            <person name="Carlton J.M."/>
            <person name="Hirt R.P."/>
            <person name="Silva J.C."/>
            <person name="Delcher A.L."/>
            <person name="Schatz M."/>
            <person name="Zhao Q."/>
            <person name="Wortman J.R."/>
            <person name="Bidwell S.L."/>
            <person name="Alsmark U.C.M."/>
            <person name="Besteiro S."/>
            <person name="Sicheritz-Ponten T."/>
            <person name="Noel C.J."/>
            <person name="Dacks J.B."/>
            <person name="Foster P.G."/>
            <person name="Simillion C."/>
            <person name="Van de Peer Y."/>
            <person name="Miranda-Saavedra D."/>
            <person name="Barton G.J."/>
            <person name="Westrop G.D."/>
            <person name="Mueller S."/>
            <person name="Dessi D."/>
            <person name="Fiori P.L."/>
            <person name="Ren Q."/>
            <person name="Paulsen I."/>
            <person name="Zhang H."/>
            <person name="Bastida-Corcuera F.D."/>
            <person name="Simoes-Barbosa A."/>
            <person name="Brown M.T."/>
            <person name="Hayes R.D."/>
            <person name="Mukherjee M."/>
            <person name="Okumura C.Y."/>
            <person name="Schneider R."/>
            <person name="Smith A.J."/>
            <person name="Vanacova S."/>
            <person name="Villalvazo M."/>
            <person name="Haas B.J."/>
            <person name="Pertea M."/>
            <person name="Feldblyum T.V."/>
            <person name="Utterback T.R."/>
            <person name="Shu C.L."/>
            <person name="Osoegawa K."/>
            <person name="de Jong P.J."/>
            <person name="Hrdy I."/>
            <person name="Horvathova L."/>
            <person name="Zubacova Z."/>
            <person name="Dolezal P."/>
            <person name="Malik S.B."/>
            <person name="Logsdon J.M. Jr."/>
            <person name="Henze K."/>
            <person name="Gupta A."/>
            <person name="Wang C.C."/>
            <person name="Dunne R.L."/>
            <person name="Upcroft J.A."/>
            <person name="Upcroft P."/>
            <person name="White O."/>
            <person name="Salzberg S.L."/>
            <person name="Tang P."/>
            <person name="Chiu C.-H."/>
            <person name="Lee Y.-S."/>
            <person name="Embley T.M."/>
            <person name="Coombs G.H."/>
            <person name="Mottram J.C."/>
            <person name="Tachezy J."/>
            <person name="Fraser-Liggett C.M."/>
            <person name="Johnson P.J."/>
        </authorList>
    </citation>
    <scope>NUCLEOTIDE SEQUENCE [LARGE SCALE GENOMIC DNA]</scope>
    <source>
        <strain evidence="2">G3</strain>
    </source>
</reference>
<dbReference type="SMR" id="A2DPZ1"/>
<dbReference type="InParanoid" id="A2DPZ1"/>
<name>A2DPZ1_TRIV3</name>
<feature type="region of interest" description="Disordered" evidence="1">
    <location>
        <begin position="2386"/>
        <end position="2412"/>
    </location>
</feature>
<feature type="compositionally biased region" description="Basic residues" evidence="1">
    <location>
        <begin position="2390"/>
        <end position="2402"/>
    </location>
</feature>
<dbReference type="KEGG" id="tva:4775604"/>
<keyword evidence="3" id="KW-1185">Reference proteome</keyword>
<reference evidence="2" key="1">
    <citation type="submission" date="2006-10" db="EMBL/GenBank/DDBJ databases">
        <authorList>
            <person name="Amadeo P."/>
            <person name="Zhao Q."/>
            <person name="Wortman J."/>
            <person name="Fraser-Liggett C."/>
            <person name="Carlton J."/>
        </authorList>
    </citation>
    <scope>NUCLEOTIDE SEQUENCE</scope>
    <source>
        <strain evidence="2">G3</strain>
    </source>
</reference>
<dbReference type="VEuPathDB" id="TrichDB:TVAGG3_0552670"/>
<dbReference type="VEuPathDB" id="TrichDB:TVAG_454150"/>
<organism evidence="2 3">
    <name type="scientific">Trichomonas vaginalis (strain ATCC PRA-98 / G3)</name>
    <dbReference type="NCBI Taxonomy" id="412133"/>
    <lineage>
        <taxon>Eukaryota</taxon>
        <taxon>Metamonada</taxon>
        <taxon>Parabasalia</taxon>
        <taxon>Trichomonadida</taxon>
        <taxon>Trichomonadidae</taxon>
        <taxon>Trichomonas</taxon>
    </lineage>
</organism>
<sequence length="2489" mass="293793">MKKIINKTKMRQKWIKLAKDNIRTNRIETYRKSFRLALLFDILQERTIRISFKKWHATYMWKMFTRNLLQKQFKKQCNVILDHQKKENKKVLQKKWQNLTNLITKQAKCDNIIEGLSLLQNKNLLLDHFTEWKEKSQTAIDRNHEQSDKWKSLVDKYTKFERLEEFKYQRERLDLQNNWIDLAQLLTRNNLIHTCIKEKSRIFWEQFTDDMLYFERKHQVQAAATRLKLLRKWRQYREILSKIQFHKEVQHQMKRSLLEDQFNQMVRKNTLFNRQKMLLEAKDELDCEREREKLVQKRNNYFLLWKEKTIMSQKCHEVAKIMFEEKYDKIYQTIVENAARTIQNWFRKANEERKIRKQIKTKYFRLWRNLPRKLIKNFVVFPQASLRVKKLPIKFDILPNFVSIPKPNVSLRFVNDKLTVLDKQSQRIVETVTKTAANQISLKIPNFTNRDKLKPLFAVSKRGIDKRIEQKINEKKCQIISQEIDFDFTNIFDKFDLQKPLQFITPFPKIKNLDKRLLNRISRLAAIKELKKPDFSFINDFINVNHLSNKMSVESNMPSNKRQRRRSLLAVNNHIKNLMKIDKNDLTVKTVEPFTIFGKQRFIPFVDQQYEICQTVLPKIDTLFSDLISENPIERFTKRPNINYSLPQNLVEEMTNSVDFDTSIFTKIFPKSVKNIENYVDFNINDLHENDIKDVQNQISLDLDVNFGINLDIMFLKNFTPKIKIPYFYTNYLFDLDLEELEQTNNSLSSLQPRSSPLIEKKVEEIEDKIDITLREDYFVNLKPITFIHEEHQIQNYDENDLIDLNELSLSEVKSNIHMKEFEQKPYPSFIKDLSGVEYDFTNPEFSIENKNSLFNLTKVSEPELTVEERLIKKVLDDVIIREDFVVPTEPINCLEDFKKIELVQTNSDKIIEEDFLFDYDFSRIPNIIVPKQQEIGFAKETVPSILDDSNDVKYKLKLSLEIEQNKFNLMNFQKDYDDFDVLDDAENVQVDIQTNFDDLELNNTLQFYEKSYISLNRADSVSFVPKLSNFTPDLKGKISPLLSLTNNPRLEHLKQRAGNTINSQKNICNIDLMIPDILPNYNLQNFVLQKINEQETEFSFEFPDFNHLSLSRNNLINYEREEVPFETTDYEINDLDLQEIIFDRNSLLSISSDNKIEKFEKEAEEISEKDEVLEDILEILHIPNIKTNNLLPNYEKEFYEYQSTDYEIPEISFDDLEFVDLSVLQNLTISQIPLTFSEEVKYDDNLRCEIEIDTMKPIKDFSPIVLSEKNEKDAKEISSKIFVNLHIPDLSKKYSIFNFEREQINEQNAEEYDVDLDLQEIKINNTLLHLTKSYKPKQKISFIKYDTDLCLDLSKNKFSLDNLGPIPKSAKIEKESKVISNMINFDFIIPNLFDKKSYVNFTNFGKEEKDFYQYTNVDFDFDFNSLQICHVSSLLNMKKCKLPKINVSFIIPDDFQLDFTSIPMISSLFVLENLTPIQKSDKIEKDVKEICQNQKLSKSITDKLFIPNLFNRSNFDSFSNEKAPEQTTNYNFQEELNDLVHFRTNIFDFRKEMIPLSLANEVFVNYDFANEDISKLDFTSLFNFQPKPLIQKFINDSLEISKNYQPILSIPLFDIKKLTISGPVRPNINQEFINSTSKSVYDDFDFDLQKLDSSLLLKPLDNAVLFQGEFNLPEELIPNNYLRSINQLIVPPMKTKILEHFIFEEIPEYEVKVENHEIIPDLQEIKKVSIYPLNALVPRKPRPSTIREQFILTRNFVTLLSRDLTMDDLEKKLNIFDTNLRPERIPTKLADEISEMIDVKLILPKLEFIMPFNSFDKPSIKEFEEIYDTNDIFDINFDVSNDLELTSTSALVDFNLSDVKMTEEIAEEFSNDFILDLSLFDLKFDTLASLNSIPKKEDPDLSNLLNSMTVSDHLVIPSEIFSKPKFEISKVTKPETAKFADEIFPMEIKFTSPQLSILLSENNFLQNLSKISIPPPKVDLDEIDFDLDENELEFVEVNHLKNLNKDSVSIFSKRDMKLRKKMNHLRGNLMEDIDDFFNNVILKKSIETLKDITSNSDTQLVVDEIDDNLEDMIYDITDSFVFNMFEKIEFFEPEKPSNSVKFDEEIVQPKKEKNIGEEIGNDILDTVSIICSRIAIQSAMKINFPFTEITIKQEEDPVKEYLEEDFDLYLEGMVGDIVIQSMITAIDSSLGSIVKPPTIPHIRWVLPDWWDPYAEHTTFTDDYSLDNIEKLDKDDVNSIDEIENNSFEEEFEIIEKPTKLQKHDSLEEIDEKKHVTWNLPDWWNPNEEKPTFSEEYSDLDFNNIEIDQENLISSPKPHVKWILPDWWDPNKKKDVNDDDEYSQEFFEAMERIKELSKQRRNQPRMRLSLPPPPIDLLEEDFYEMEKQKEKKKKKHHKHHRKSDSLPTPPKEFLENESFEMAPAPPLPDNILDQSNPSVDLDIISAFVEDSLIDETKRVGTGIVFNALNSIKNLKSESSDIDPFNVSDL</sequence>
<dbReference type="RefSeq" id="XP_001329722.1">
    <property type="nucleotide sequence ID" value="XM_001329687.1"/>
</dbReference>
<protein>
    <submittedName>
        <fullName evidence="2">Uncharacterized protein</fullName>
    </submittedName>
</protein>
<dbReference type="EMBL" id="DS113229">
    <property type="protein sequence ID" value="EAY17587.1"/>
    <property type="molecule type" value="Genomic_DNA"/>
</dbReference>
<proteinExistence type="predicted"/>
<evidence type="ECO:0000256" key="1">
    <source>
        <dbReference type="SAM" id="MobiDB-lite"/>
    </source>
</evidence>
<gene>
    <name evidence="2" type="ORF">TVAG_454150</name>
</gene>
<evidence type="ECO:0000313" key="3">
    <source>
        <dbReference type="Proteomes" id="UP000001542"/>
    </source>
</evidence>
<evidence type="ECO:0000313" key="2">
    <source>
        <dbReference type="EMBL" id="EAY17587.1"/>
    </source>
</evidence>
<dbReference type="Proteomes" id="UP000001542">
    <property type="component" value="Unassembled WGS sequence"/>
</dbReference>